<dbReference type="GO" id="GO:0003988">
    <property type="term" value="F:acetyl-CoA C-acyltransferase activity"/>
    <property type="evidence" value="ECO:0007669"/>
    <property type="project" value="UniProtKB-ARBA"/>
</dbReference>
<proteinExistence type="predicted"/>
<evidence type="ECO:0000313" key="2">
    <source>
        <dbReference type="EMBL" id="TFH67740.1"/>
    </source>
</evidence>
<dbReference type="OrthoDB" id="7053663at2"/>
<comment type="caution">
    <text evidence="2">The sequence shown here is derived from an EMBL/GenBank/DDBJ whole genome shotgun (WGS) entry which is preliminary data.</text>
</comment>
<evidence type="ECO:0000259" key="1">
    <source>
        <dbReference type="Pfam" id="PF22691"/>
    </source>
</evidence>
<dbReference type="CDD" id="cd00829">
    <property type="entry name" value="SCP-x_thiolase"/>
    <property type="match status" value="1"/>
</dbReference>
<dbReference type="SUPFAM" id="SSF53901">
    <property type="entry name" value="Thiolase-like"/>
    <property type="match status" value="2"/>
</dbReference>
<dbReference type="AlphaFoldDB" id="A0A4Y8UG98"/>
<dbReference type="PANTHER" id="PTHR42870:SF1">
    <property type="entry name" value="NON-SPECIFIC LIPID-TRANSFER PROTEIN-LIKE 2"/>
    <property type="match status" value="1"/>
</dbReference>
<dbReference type="EMBL" id="SPIA01000002">
    <property type="protein sequence ID" value="TFH67740.1"/>
    <property type="molecule type" value="Genomic_DNA"/>
</dbReference>
<organism evidence="2 3">
    <name type="scientific">Gammaproteobacteria bacterium LSUCC0057</name>
    <dbReference type="NCBI Taxonomy" id="2559237"/>
    <lineage>
        <taxon>Bacteria</taxon>
        <taxon>Pseudomonadati</taxon>
        <taxon>Pseudomonadota</taxon>
        <taxon>Gammaproteobacteria</taxon>
        <taxon>Cellvibrionales</taxon>
        <taxon>Porticoccaceae</taxon>
        <taxon>SAR92 clade</taxon>
    </lineage>
</organism>
<accession>A0A4Y8UG98</accession>
<dbReference type="Proteomes" id="UP000298133">
    <property type="component" value="Unassembled WGS sequence"/>
</dbReference>
<protein>
    <submittedName>
        <fullName evidence="2">Thiolase family protein</fullName>
    </submittedName>
</protein>
<dbReference type="InterPro" id="IPR016039">
    <property type="entry name" value="Thiolase-like"/>
</dbReference>
<dbReference type="Gene3D" id="3.40.47.10">
    <property type="match status" value="1"/>
</dbReference>
<dbReference type="PANTHER" id="PTHR42870">
    <property type="entry name" value="ACETYL-COA C-ACETYLTRANSFERASE"/>
    <property type="match status" value="1"/>
</dbReference>
<feature type="domain" description="Thiolase C-terminal" evidence="1">
    <location>
        <begin position="267"/>
        <end position="389"/>
    </location>
</feature>
<dbReference type="InterPro" id="IPR002155">
    <property type="entry name" value="Thiolase"/>
</dbReference>
<dbReference type="Pfam" id="PF22691">
    <property type="entry name" value="Thiolase_C_1"/>
    <property type="match status" value="1"/>
</dbReference>
<evidence type="ECO:0000313" key="3">
    <source>
        <dbReference type="Proteomes" id="UP000298133"/>
    </source>
</evidence>
<dbReference type="PIRSF" id="PIRSF000429">
    <property type="entry name" value="Ac-CoA_Ac_transf"/>
    <property type="match status" value="1"/>
</dbReference>
<name>A0A4Y8UG98_9GAMM</name>
<sequence>MKSDRLLEKNVAITGIGQSEVGRPSAKSAMALTIDACKEAIADAGLSRDDIDGVAAWPGDNNNGDAFSPVGPNALIGTLGLKVNWFGGGYEGPGPIAGIINGAMAIAAGLCNHVLVFRTITESSRRQVNKNAGALSNKTVGRDSSFFWQWYTPFNVVSGINLMAMYAQRHFHEYGTTEQQLAQIALTCRANAVHNEKAVFRTPLTMADYLDSRFISTPLRLLDCDVHCDASTAIILSRKEAARDGRNPPIRIEAIGSALHQPWSWDQIDLTGMAAKDSAKMLWQRTDYTPKDVGSAQLYDGFSILTLLWLEALGLCDKGQGGAFIEGGHRIALDGQLPINTNGGQLSGGRTHGLGYVHEACSQLWGRAALRQTRPHDVAVVAAGGGPLAGCVLLVKE</sequence>
<gene>
    <name evidence="2" type="ORF">E3W66_05675</name>
</gene>
<keyword evidence="3" id="KW-1185">Reference proteome</keyword>
<dbReference type="InterPro" id="IPR055140">
    <property type="entry name" value="Thiolase_C_2"/>
</dbReference>
<reference evidence="2 3" key="1">
    <citation type="submission" date="2019-03" db="EMBL/GenBank/DDBJ databases">
        <title>Draft genome of Gammaproteobacteria bacterium LSUCC0057, a member of the SAR92 clade.</title>
        <authorList>
            <person name="Lanclos V.C."/>
            <person name="Doiron C."/>
            <person name="Henson M.W."/>
            <person name="Thrash J.C."/>
        </authorList>
    </citation>
    <scope>NUCLEOTIDE SEQUENCE [LARGE SCALE GENOMIC DNA]</scope>
    <source>
        <strain evidence="2 3">LSUCC0057</strain>
    </source>
</reference>